<feature type="transmembrane region" description="Helical" evidence="1">
    <location>
        <begin position="121"/>
        <end position="143"/>
    </location>
</feature>
<keyword evidence="1" id="KW-1133">Transmembrane helix</keyword>
<reference evidence="2" key="1">
    <citation type="journal article" date="2015" name="Antonie Van Leeuwenhoek">
        <title>Comparative 16S rRNA signatures and multilocus sequence analysis for the genus Salinicola and description of Salinicola acroporae sp. nov., isolated from coral Acropora digitifera.</title>
        <authorList>
            <person name="Lepcha R.T."/>
            <person name="Poddar A."/>
            <person name="Schumann P."/>
            <person name="Das S.K."/>
        </authorList>
    </citation>
    <scope>NUCLEOTIDE SEQUENCE</scope>
    <source>
        <strain evidence="2">S4-41</strain>
    </source>
</reference>
<evidence type="ECO:0000313" key="2">
    <source>
        <dbReference type="EMBL" id="MDH4574049.1"/>
    </source>
</evidence>
<keyword evidence="1" id="KW-0472">Membrane</keyword>
<reference evidence="2" key="2">
    <citation type="submission" date="2017-11" db="EMBL/GenBank/DDBJ databases">
        <authorList>
            <person name="Das S.K."/>
        </authorList>
    </citation>
    <scope>NUCLEOTIDE SEQUENCE</scope>
    <source>
        <strain evidence="2">S4-41</strain>
    </source>
</reference>
<organism evidence="2 3">
    <name type="scientific">Salinicola acroporae</name>
    <dbReference type="NCBI Taxonomy" id="1541440"/>
    <lineage>
        <taxon>Bacteria</taxon>
        <taxon>Pseudomonadati</taxon>
        <taxon>Pseudomonadota</taxon>
        <taxon>Gammaproteobacteria</taxon>
        <taxon>Oceanospirillales</taxon>
        <taxon>Halomonadaceae</taxon>
        <taxon>Salinicola</taxon>
    </lineage>
</organism>
<feature type="transmembrane region" description="Helical" evidence="1">
    <location>
        <begin position="89"/>
        <end position="109"/>
    </location>
</feature>
<keyword evidence="1" id="KW-0812">Transmembrane</keyword>
<feature type="transmembrane region" description="Helical" evidence="1">
    <location>
        <begin position="12"/>
        <end position="33"/>
    </location>
</feature>
<evidence type="ECO:0008006" key="4">
    <source>
        <dbReference type="Google" id="ProtNLM"/>
    </source>
</evidence>
<name>A0ABT6I9I2_9GAMM</name>
<sequence>MNALDKLQPLIATAGLIILRYSLVLIFLGYGLFKFTAYEAAAIAPLTENSPFFSWVNAWLGQRGGSNLIGVIEVITAVLIALRQPFPKLSALGSLMAAFALIGTLSFLLTTPDLGLESVTAGFLVKDLALLGAALWTSSEALLASKRRDESA</sequence>
<accession>A0ABT6I9I2</accession>
<dbReference type="PANTHER" id="PTHR40106">
    <property type="entry name" value="INNER MEMBRANE PROTEIN RCLC"/>
    <property type="match status" value="1"/>
</dbReference>
<dbReference type="EMBL" id="PGFS01000001">
    <property type="protein sequence ID" value="MDH4574049.1"/>
    <property type="molecule type" value="Genomic_DNA"/>
</dbReference>
<dbReference type="PANTHER" id="PTHR40106:SF1">
    <property type="entry name" value="INNER MEMBRANE PROTEIN RCLC"/>
    <property type="match status" value="1"/>
</dbReference>
<dbReference type="Proteomes" id="UP001162135">
    <property type="component" value="Unassembled WGS sequence"/>
</dbReference>
<dbReference type="InterPro" id="IPR007339">
    <property type="entry name" value="RclC-like"/>
</dbReference>
<keyword evidence="3" id="KW-1185">Reference proteome</keyword>
<proteinExistence type="predicted"/>
<evidence type="ECO:0000313" key="3">
    <source>
        <dbReference type="Proteomes" id="UP001162135"/>
    </source>
</evidence>
<gene>
    <name evidence="2" type="ORF">CUR86_17545</name>
</gene>
<comment type="caution">
    <text evidence="2">The sequence shown here is derived from an EMBL/GenBank/DDBJ whole genome shotgun (WGS) entry which is preliminary data.</text>
</comment>
<protein>
    <recommendedName>
        <fullName evidence="4">DUF417 family protein</fullName>
    </recommendedName>
</protein>
<dbReference type="RefSeq" id="WP_110717613.1">
    <property type="nucleotide sequence ID" value="NZ_PGFS01000001.1"/>
</dbReference>
<dbReference type="Pfam" id="PF04224">
    <property type="entry name" value="DUF417"/>
    <property type="match status" value="1"/>
</dbReference>
<evidence type="ECO:0000256" key="1">
    <source>
        <dbReference type="SAM" id="Phobius"/>
    </source>
</evidence>